<accession>A0A2K1Y091</accession>
<dbReference type="AlphaFoldDB" id="A0A2K1Y091"/>
<keyword evidence="2" id="KW-1185">Reference proteome</keyword>
<evidence type="ECO:0000313" key="2">
    <source>
        <dbReference type="Proteomes" id="UP000006729"/>
    </source>
</evidence>
<evidence type="ECO:0000313" key="1">
    <source>
        <dbReference type="EMBL" id="PNT06429.1"/>
    </source>
</evidence>
<dbReference type="Proteomes" id="UP000006729">
    <property type="component" value="Chromosome 13"/>
</dbReference>
<protein>
    <submittedName>
        <fullName evidence="1">Uncharacterized protein</fullName>
    </submittedName>
</protein>
<reference evidence="1 2" key="1">
    <citation type="journal article" date="2006" name="Science">
        <title>The genome of black cottonwood, Populus trichocarpa (Torr. &amp; Gray).</title>
        <authorList>
            <person name="Tuskan G.A."/>
            <person name="Difazio S."/>
            <person name="Jansson S."/>
            <person name="Bohlmann J."/>
            <person name="Grigoriev I."/>
            <person name="Hellsten U."/>
            <person name="Putnam N."/>
            <person name="Ralph S."/>
            <person name="Rombauts S."/>
            <person name="Salamov A."/>
            <person name="Schein J."/>
            <person name="Sterck L."/>
            <person name="Aerts A."/>
            <person name="Bhalerao R.R."/>
            <person name="Bhalerao R.P."/>
            <person name="Blaudez D."/>
            <person name="Boerjan W."/>
            <person name="Brun A."/>
            <person name="Brunner A."/>
            <person name="Busov V."/>
            <person name="Campbell M."/>
            <person name="Carlson J."/>
            <person name="Chalot M."/>
            <person name="Chapman J."/>
            <person name="Chen G.L."/>
            <person name="Cooper D."/>
            <person name="Coutinho P.M."/>
            <person name="Couturier J."/>
            <person name="Covert S."/>
            <person name="Cronk Q."/>
            <person name="Cunningham R."/>
            <person name="Davis J."/>
            <person name="Degroeve S."/>
            <person name="Dejardin A."/>
            <person name="Depamphilis C."/>
            <person name="Detter J."/>
            <person name="Dirks B."/>
            <person name="Dubchak I."/>
            <person name="Duplessis S."/>
            <person name="Ehlting J."/>
            <person name="Ellis B."/>
            <person name="Gendler K."/>
            <person name="Goodstein D."/>
            <person name="Gribskov M."/>
            <person name="Grimwood J."/>
            <person name="Groover A."/>
            <person name="Gunter L."/>
            <person name="Hamberger B."/>
            <person name="Heinze B."/>
            <person name="Helariutta Y."/>
            <person name="Henrissat B."/>
            <person name="Holligan D."/>
            <person name="Holt R."/>
            <person name="Huang W."/>
            <person name="Islam-Faridi N."/>
            <person name="Jones S."/>
            <person name="Jones-Rhoades M."/>
            <person name="Jorgensen R."/>
            <person name="Joshi C."/>
            <person name="Kangasjarvi J."/>
            <person name="Karlsson J."/>
            <person name="Kelleher C."/>
            <person name="Kirkpatrick R."/>
            <person name="Kirst M."/>
            <person name="Kohler A."/>
            <person name="Kalluri U."/>
            <person name="Larimer F."/>
            <person name="Leebens-Mack J."/>
            <person name="Leple J.C."/>
            <person name="Locascio P."/>
            <person name="Lou Y."/>
            <person name="Lucas S."/>
            <person name="Martin F."/>
            <person name="Montanini B."/>
            <person name="Napoli C."/>
            <person name="Nelson D.R."/>
            <person name="Nelson C."/>
            <person name="Nieminen K."/>
            <person name="Nilsson O."/>
            <person name="Pereda V."/>
            <person name="Peter G."/>
            <person name="Philippe R."/>
            <person name="Pilate G."/>
            <person name="Poliakov A."/>
            <person name="Razumovskaya J."/>
            <person name="Richardson P."/>
            <person name="Rinaldi C."/>
            <person name="Ritland K."/>
            <person name="Rouze P."/>
            <person name="Ryaboy D."/>
            <person name="Schmutz J."/>
            <person name="Schrader J."/>
            <person name="Segerman B."/>
            <person name="Shin H."/>
            <person name="Siddiqui A."/>
            <person name="Sterky F."/>
            <person name="Terry A."/>
            <person name="Tsai C.J."/>
            <person name="Uberbacher E."/>
            <person name="Unneberg P."/>
            <person name="Vahala J."/>
            <person name="Wall K."/>
            <person name="Wessler S."/>
            <person name="Yang G."/>
            <person name="Yin T."/>
            <person name="Douglas C."/>
            <person name="Marra M."/>
            <person name="Sandberg G."/>
            <person name="Van de Peer Y."/>
            <person name="Rokhsar D."/>
        </authorList>
    </citation>
    <scope>NUCLEOTIDE SEQUENCE [LARGE SCALE GENOMIC DNA]</scope>
    <source>
        <strain evidence="2">cv. Nisqually</strain>
    </source>
</reference>
<organism evidence="1 2">
    <name type="scientific">Populus trichocarpa</name>
    <name type="common">Western balsam poplar</name>
    <name type="synonym">Populus balsamifera subsp. trichocarpa</name>
    <dbReference type="NCBI Taxonomy" id="3694"/>
    <lineage>
        <taxon>Eukaryota</taxon>
        <taxon>Viridiplantae</taxon>
        <taxon>Streptophyta</taxon>
        <taxon>Embryophyta</taxon>
        <taxon>Tracheophyta</taxon>
        <taxon>Spermatophyta</taxon>
        <taxon>Magnoliopsida</taxon>
        <taxon>eudicotyledons</taxon>
        <taxon>Gunneridae</taxon>
        <taxon>Pentapetalae</taxon>
        <taxon>rosids</taxon>
        <taxon>fabids</taxon>
        <taxon>Malpighiales</taxon>
        <taxon>Salicaceae</taxon>
        <taxon>Saliceae</taxon>
        <taxon>Populus</taxon>
    </lineage>
</organism>
<sequence>MSLQGSNIRKVFLTERTQCTNIVNSFLHETSKQLSPFRSTNVGSKYYCSSSRKELPNTYCLKILAHRKGERKRNRSI</sequence>
<gene>
    <name evidence="1" type="ORF">POPTR_013G029400</name>
</gene>
<proteinExistence type="predicted"/>
<dbReference type="EMBL" id="CM009302">
    <property type="protein sequence ID" value="PNT06429.1"/>
    <property type="molecule type" value="Genomic_DNA"/>
</dbReference>
<dbReference type="InParanoid" id="A0A2K1Y091"/>
<name>A0A2K1Y091_POPTR</name>